<dbReference type="EMBL" id="ML145085">
    <property type="protein sequence ID" value="TBU64822.1"/>
    <property type="molecule type" value="Genomic_DNA"/>
</dbReference>
<proteinExistence type="predicted"/>
<name>A0A4Q9QAY4_9APHY</name>
<evidence type="ECO:0000313" key="1">
    <source>
        <dbReference type="EMBL" id="TBU64822.1"/>
    </source>
</evidence>
<dbReference type="AlphaFoldDB" id="A0A4Q9QAY4"/>
<evidence type="ECO:0000313" key="2">
    <source>
        <dbReference type="Proteomes" id="UP000292082"/>
    </source>
</evidence>
<organism evidence="1 2">
    <name type="scientific">Dichomitus squalens</name>
    <dbReference type="NCBI Taxonomy" id="114155"/>
    <lineage>
        <taxon>Eukaryota</taxon>
        <taxon>Fungi</taxon>
        <taxon>Dikarya</taxon>
        <taxon>Basidiomycota</taxon>
        <taxon>Agaricomycotina</taxon>
        <taxon>Agaricomycetes</taxon>
        <taxon>Polyporales</taxon>
        <taxon>Polyporaceae</taxon>
        <taxon>Dichomitus</taxon>
    </lineage>
</organism>
<protein>
    <submittedName>
        <fullName evidence="1">Uncharacterized protein</fullName>
    </submittedName>
</protein>
<reference evidence="1 2" key="1">
    <citation type="submission" date="2019-01" db="EMBL/GenBank/DDBJ databases">
        <title>Draft genome sequences of three monokaryotic isolates of the white-rot basidiomycete fungus Dichomitus squalens.</title>
        <authorList>
            <consortium name="DOE Joint Genome Institute"/>
            <person name="Lopez S.C."/>
            <person name="Andreopoulos B."/>
            <person name="Pangilinan J."/>
            <person name="Lipzen A."/>
            <person name="Riley R."/>
            <person name="Ahrendt S."/>
            <person name="Ng V."/>
            <person name="Barry K."/>
            <person name="Daum C."/>
            <person name="Grigoriev I.V."/>
            <person name="Hilden K.S."/>
            <person name="Makela M.R."/>
            <person name="de Vries R.P."/>
        </authorList>
    </citation>
    <scope>NUCLEOTIDE SEQUENCE [LARGE SCALE GENOMIC DNA]</scope>
    <source>
        <strain evidence="1 2">CBS 464.89</strain>
    </source>
</reference>
<sequence>MRSPGIQTPLPSTHLAHNVHSNRHRLYHLNVRLPPCCVPIPRLLSTHALRASSLSRLGDLRSPSTCGSYLVHTCLTPGPAVPHNHVAHARAALALISALPCGLMCIPVVVLRRQCGLRTCGSCTFGHDTKTRMLTRPQARNPRLLFAISTG</sequence>
<keyword evidence="2" id="KW-1185">Reference proteome</keyword>
<accession>A0A4Q9QAY4</accession>
<gene>
    <name evidence="1" type="ORF">BD310DRAFT_913452</name>
</gene>
<dbReference type="Proteomes" id="UP000292082">
    <property type="component" value="Unassembled WGS sequence"/>
</dbReference>